<accession>A0A3S0A3K2</accession>
<proteinExistence type="predicted"/>
<dbReference type="InterPro" id="IPR016181">
    <property type="entry name" value="Acyl_CoA_acyltransferase"/>
</dbReference>
<keyword evidence="2" id="KW-1185">Reference proteome</keyword>
<dbReference type="AlphaFoldDB" id="A0A3S0A3K2"/>
<dbReference type="EMBL" id="RXHU01000044">
    <property type="protein sequence ID" value="RTE08695.1"/>
    <property type="molecule type" value="Genomic_DNA"/>
</dbReference>
<dbReference type="Proteomes" id="UP000276128">
    <property type="component" value="Unassembled WGS sequence"/>
</dbReference>
<gene>
    <name evidence="1" type="ORF">EJQ19_16045</name>
</gene>
<evidence type="ECO:0008006" key="3">
    <source>
        <dbReference type="Google" id="ProtNLM"/>
    </source>
</evidence>
<evidence type="ECO:0000313" key="2">
    <source>
        <dbReference type="Proteomes" id="UP000276128"/>
    </source>
</evidence>
<dbReference type="OrthoDB" id="9797826at2"/>
<protein>
    <recommendedName>
        <fullName evidence="3">N-acetyltransferase domain-containing protein</fullName>
    </recommendedName>
</protein>
<organism evidence="1 2">
    <name type="scientific">Paenibacillus whitsoniae</name>
    <dbReference type="NCBI Taxonomy" id="2496558"/>
    <lineage>
        <taxon>Bacteria</taxon>
        <taxon>Bacillati</taxon>
        <taxon>Bacillota</taxon>
        <taxon>Bacilli</taxon>
        <taxon>Bacillales</taxon>
        <taxon>Paenibacillaceae</taxon>
        <taxon>Paenibacillus</taxon>
    </lineage>
</organism>
<name>A0A3S0A3K2_9BACL</name>
<evidence type="ECO:0000313" key="1">
    <source>
        <dbReference type="EMBL" id="RTE08695.1"/>
    </source>
</evidence>
<sequence length="157" mass="17549">MIRLTPIEERIIMTHTIREATSQDTQLITEFIINLTGKTISPIHVASRLLNMLDLPDERLYVYVEHGRLQGTLGFRIRRSEGTAVTFGEASLLAEATPRQQLADFAEQLASDHGCSGIWWLSCLPSEPGALTADPRHADNALIGSQENGYRFVKQFL</sequence>
<dbReference type="RefSeq" id="WP_126142256.1">
    <property type="nucleotide sequence ID" value="NZ_RXHU01000044.1"/>
</dbReference>
<dbReference type="Gene3D" id="3.40.630.30">
    <property type="match status" value="1"/>
</dbReference>
<reference evidence="1 2" key="1">
    <citation type="submission" date="2018-12" db="EMBL/GenBank/DDBJ databases">
        <title>Bacillus ochoae sp. nov., Paenibacillus whitsoniae sp. nov., Paenibacillus spiritus sp. nov. Isolated from the Mars Exploration Rover during spacecraft assembly.</title>
        <authorList>
            <person name="Seuylemezian A."/>
            <person name="Vaishampayan P."/>
        </authorList>
    </citation>
    <scope>NUCLEOTIDE SEQUENCE [LARGE SCALE GENOMIC DNA]</scope>
    <source>
        <strain evidence="1 2">MER 54</strain>
    </source>
</reference>
<comment type="caution">
    <text evidence="1">The sequence shown here is derived from an EMBL/GenBank/DDBJ whole genome shotgun (WGS) entry which is preliminary data.</text>
</comment>
<dbReference type="SUPFAM" id="SSF55729">
    <property type="entry name" value="Acyl-CoA N-acyltransferases (Nat)"/>
    <property type="match status" value="1"/>
</dbReference>